<dbReference type="EMBL" id="KI393051">
    <property type="protein sequence ID" value="ERN09137.1"/>
    <property type="molecule type" value="Genomic_DNA"/>
</dbReference>
<protein>
    <submittedName>
        <fullName evidence="2">Uncharacterized protein</fullName>
    </submittedName>
</protein>
<name>W1PGK7_AMBTC</name>
<evidence type="ECO:0000256" key="1">
    <source>
        <dbReference type="SAM" id="MobiDB-lite"/>
    </source>
</evidence>
<gene>
    <name evidence="2" type="ORF">AMTR_s00014p00175600</name>
</gene>
<feature type="region of interest" description="Disordered" evidence="1">
    <location>
        <begin position="16"/>
        <end position="36"/>
    </location>
</feature>
<reference evidence="3" key="1">
    <citation type="journal article" date="2013" name="Science">
        <title>The Amborella genome and the evolution of flowering plants.</title>
        <authorList>
            <consortium name="Amborella Genome Project"/>
        </authorList>
    </citation>
    <scope>NUCLEOTIDE SEQUENCE [LARGE SCALE GENOMIC DNA]</scope>
</reference>
<dbReference type="AlphaFoldDB" id="W1PGK7"/>
<dbReference type="Gramene" id="ERN09137">
    <property type="protein sequence ID" value="ERN09137"/>
    <property type="gene ID" value="AMTR_s00014p00175600"/>
</dbReference>
<dbReference type="Proteomes" id="UP000017836">
    <property type="component" value="Unassembled WGS sequence"/>
</dbReference>
<dbReference type="HOGENOM" id="CLU_2592930_0_0_1"/>
<proteinExistence type="predicted"/>
<evidence type="ECO:0000313" key="3">
    <source>
        <dbReference type="Proteomes" id="UP000017836"/>
    </source>
</evidence>
<accession>W1PGK7</accession>
<evidence type="ECO:0000313" key="2">
    <source>
        <dbReference type="EMBL" id="ERN09137.1"/>
    </source>
</evidence>
<organism evidence="2 3">
    <name type="scientific">Amborella trichopoda</name>
    <dbReference type="NCBI Taxonomy" id="13333"/>
    <lineage>
        <taxon>Eukaryota</taxon>
        <taxon>Viridiplantae</taxon>
        <taxon>Streptophyta</taxon>
        <taxon>Embryophyta</taxon>
        <taxon>Tracheophyta</taxon>
        <taxon>Spermatophyta</taxon>
        <taxon>Magnoliopsida</taxon>
        <taxon>Amborellales</taxon>
        <taxon>Amborellaceae</taxon>
        <taxon>Amborella</taxon>
    </lineage>
</organism>
<keyword evidence="3" id="KW-1185">Reference proteome</keyword>
<sequence length="80" mass="9073">MNKASIDDVEIYDAEYNDEVTDIHETGENGGVVDDEDTEIHEASENSGDMQIEEDEEDVVIHEAAGMLRISRFQTIMRVR</sequence>